<accession>A0A1H6CZX7</accession>
<dbReference type="Proteomes" id="UP000236745">
    <property type="component" value="Unassembled WGS sequence"/>
</dbReference>
<keyword evidence="2" id="KW-1185">Reference proteome</keyword>
<evidence type="ECO:0000313" key="1">
    <source>
        <dbReference type="EMBL" id="SEG78417.1"/>
    </source>
</evidence>
<name>A0A1H6CZX7_9GAMM</name>
<reference evidence="1 2" key="1">
    <citation type="submission" date="2016-10" db="EMBL/GenBank/DDBJ databases">
        <authorList>
            <person name="de Groot N.N."/>
        </authorList>
    </citation>
    <scope>NUCLEOTIDE SEQUENCE [LARGE SCALE GENOMIC DNA]</scope>
    <source>
        <strain evidence="1 2">DSM 22012</strain>
    </source>
</reference>
<dbReference type="OrthoDB" id="5795846at2"/>
<gene>
    <name evidence="1" type="ORF">SAMN05444390_104370</name>
</gene>
<dbReference type="InterPro" id="IPR012659">
    <property type="entry name" value="CHP02444"/>
</dbReference>
<dbReference type="EMBL" id="FNVQ01000004">
    <property type="protein sequence ID" value="SEG78417.1"/>
    <property type="molecule type" value="Genomic_DNA"/>
</dbReference>
<sequence length="166" mass="18558">MALDNPLWRFALDLYARPGVEAAALELQSLGCSINRLILACFLAQKGCRLMPELLRGEAQQWQNELTHPLRALRYKVRARKADNPELDPCYRKLREAELACEQVEIMLLWQCVEAVPEVQLALGEDLLRGNIEQIVAEMGDRAVSQASSQIDAFITVVDPGRLASG</sequence>
<dbReference type="Pfam" id="PF09523">
    <property type="entry name" value="DUF2390"/>
    <property type="match status" value="1"/>
</dbReference>
<organism evidence="1 2">
    <name type="scientific">Marinobacterium lutimaris</name>
    <dbReference type="NCBI Taxonomy" id="568106"/>
    <lineage>
        <taxon>Bacteria</taxon>
        <taxon>Pseudomonadati</taxon>
        <taxon>Pseudomonadota</taxon>
        <taxon>Gammaproteobacteria</taxon>
        <taxon>Oceanospirillales</taxon>
        <taxon>Oceanospirillaceae</taxon>
        <taxon>Marinobacterium</taxon>
    </lineage>
</organism>
<dbReference type="AlphaFoldDB" id="A0A1H6CZX7"/>
<evidence type="ECO:0000313" key="2">
    <source>
        <dbReference type="Proteomes" id="UP000236745"/>
    </source>
</evidence>
<dbReference type="RefSeq" id="WP_104004737.1">
    <property type="nucleotide sequence ID" value="NZ_FNVQ01000004.1"/>
</dbReference>
<protein>
    <submittedName>
        <fullName evidence="1">TIGR02444 family protein</fullName>
    </submittedName>
</protein>
<dbReference type="NCBIfam" id="TIGR02444">
    <property type="entry name" value="TIGR02444 family protein"/>
    <property type="match status" value="1"/>
</dbReference>
<proteinExistence type="predicted"/>